<reference evidence="1" key="1">
    <citation type="journal article" date="2018" name="DNA Res.">
        <title>Multiple hybrid de novo genome assembly of finger millet, an orphan allotetraploid crop.</title>
        <authorList>
            <person name="Hatakeyama M."/>
            <person name="Aluri S."/>
            <person name="Balachadran M.T."/>
            <person name="Sivarajan S.R."/>
            <person name="Patrignani A."/>
            <person name="Gruter S."/>
            <person name="Poveda L."/>
            <person name="Shimizu-Inatsugi R."/>
            <person name="Baeten J."/>
            <person name="Francoijs K.J."/>
            <person name="Nataraja K.N."/>
            <person name="Reddy Y.A.N."/>
            <person name="Phadnis S."/>
            <person name="Ravikumar R.L."/>
            <person name="Schlapbach R."/>
            <person name="Sreeman S.M."/>
            <person name="Shimizu K.K."/>
        </authorList>
    </citation>
    <scope>NUCLEOTIDE SEQUENCE</scope>
</reference>
<sequence length="75" mass="8229">MVAADIAKGLNSTIILGAWTLWRHRNDCVFNGAQPNIATALTMARDEKHMWSMDGAKALSALPFYSGVPGRNRLE</sequence>
<proteinExistence type="predicted"/>
<evidence type="ECO:0000313" key="2">
    <source>
        <dbReference type="Proteomes" id="UP001054889"/>
    </source>
</evidence>
<reference evidence="1" key="2">
    <citation type="submission" date="2021-12" db="EMBL/GenBank/DDBJ databases">
        <title>Resequencing data analysis of finger millet.</title>
        <authorList>
            <person name="Hatakeyama M."/>
            <person name="Aluri S."/>
            <person name="Balachadran M.T."/>
            <person name="Sivarajan S.R."/>
            <person name="Poveda L."/>
            <person name="Shimizu-Inatsugi R."/>
            <person name="Schlapbach R."/>
            <person name="Sreeman S.M."/>
            <person name="Shimizu K.K."/>
        </authorList>
    </citation>
    <scope>NUCLEOTIDE SEQUENCE</scope>
</reference>
<dbReference type="EMBL" id="BQKI01000009">
    <property type="protein sequence ID" value="GJN02027.1"/>
    <property type="molecule type" value="Genomic_DNA"/>
</dbReference>
<comment type="caution">
    <text evidence="1">The sequence shown here is derived from an EMBL/GenBank/DDBJ whole genome shotgun (WGS) entry which is preliminary data.</text>
</comment>
<gene>
    <name evidence="1" type="primary">ga19340</name>
    <name evidence="1" type="ORF">PR202_ga19340</name>
</gene>
<protein>
    <submittedName>
        <fullName evidence="1">Uncharacterized protein</fullName>
    </submittedName>
</protein>
<organism evidence="1 2">
    <name type="scientific">Eleusine coracana subsp. coracana</name>
    <dbReference type="NCBI Taxonomy" id="191504"/>
    <lineage>
        <taxon>Eukaryota</taxon>
        <taxon>Viridiplantae</taxon>
        <taxon>Streptophyta</taxon>
        <taxon>Embryophyta</taxon>
        <taxon>Tracheophyta</taxon>
        <taxon>Spermatophyta</taxon>
        <taxon>Magnoliopsida</taxon>
        <taxon>Liliopsida</taxon>
        <taxon>Poales</taxon>
        <taxon>Poaceae</taxon>
        <taxon>PACMAD clade</taxon>
        <taxon>Chloridoideae</taxon>
        <taxon>Cynodonteae</taxon>
        <taxon>Eleusininae</taxon>
        <taxon>Eleusine</taxon>
    </lineage>
</organism>
<dbReference type="AlphaFoldDB" id="A0AAV5CU95"/>
<accession>A0AAV5CU95</accession>
<dbReference type="Proteomes" id="UP001054889">
    <property type="component" value="Unassembled WGS sequence"/>
</dbReference>
<name>A0AAV5CU95_ELECO</name>
<evidence type="ECO:0000313" key="1">
    <source>
        <dbReference type="EMBL" id="GJN02027.1"/>
    </source>
</evidence>
<keyword evidence="2" id="KW-1185">Reference proteome</keyword>